<dbReference type="GO" id="GO:0003824">
    <property type="term" value="F:catalytic activity"/>
    <property type="evidence" value="ECO:0007669"/>
    <property type="project" value="InterPro"/>
</dbReference>
<organism evidence="1 2">
    <name type="scientific">Byssothecium circinans</name>
    <dbReference type="NCBI Taxonomy" id="147558"/>
    <lineage>
        <taxon>Eukaryota</taxon>
        <taxon>Fungi</taxon>
        <taxon>Dikarya</taxon>
        <taxon>Ascomycota</taxon>
        <taxon>Pezizomycotina</taxon>
        <taxon>Dothideomycetes</taxon>
        <taxon>Pleosporomycetidae</taxon>
        <taxon>Pleosporales</taxon>
        <taxon>Massarineae</taxon>
        <taxon>Massarinaceae</taxon>
        <taxon>Byssothecium</taxon>
    </lineage>
</organism>
<keyword evidence="2" id="KW-1185">Reference proteome</keyword>
<dbReference type="OrthoDB" id="1577640at2759"/>
<dbReference type="AlphaFoldDB" id="A0A6A5TWY5"/>
<dbReference type="Proteomes" id="UP000800035">
    <property type="component" value="Unassembled WGS sequence"/>
</dbReference>
<dbReference type="PANTHER" id="PTHR46082:SF11">
    <property type="entry name" value="AAA+ ATPASE DOMAIN-CONTAINING PROTEIN-RELATED"/>
    <property type="match status" value="1"/>
</dbReference>
<dbReference type="EMBL" id="ML976990">
    <property type="protein sequence ID" value="KAF1957155.1"/>
    <property type="molecule type" value="Genomic_DNA"/>
</dbReference>
<evidence type="ECO:0000313" key="1">
    <source>
        <dbReference type="EMBL" id="KAF1957155.1"/>
    </source>
</evidence>
<dbReference type="GO" id="GO:0009116">
    <property type="term" value="P:nucleoside metabolic process"/>
    <property type="evidence" value="ECO:0007669"/>
    <property type="project" value="InterPro"/>
</dbReference>
<accession>A0A6A5TWY5</accession>
<dbReference type="SUPFAM" id="SSF53167">
    <property type="entry name" value="Purine and uridine phosphorylases"/>
    <property type="match status" value="1"/>
</dbReference>
<protein>
    <recommendedName>
        <fullName evidence="3">Purine and uridine phosphorylase</fullName>
    </recommendedName>
</protein>
<dbReference type="Gene3D" id="3.40.50.1580">
    <property type="entry name" value="Nucleoside phosphorylase domain"/>
    <property type="match status" value="1"/>
</dbReference>
<reference evidence="1" key="1">
    <citation type="journal article" date="2020" name="Stud. Mycol.">
        <title>101 Dothideomycetes genomes: a test case for predicting lifestyles and emergence of pathogens.</title>
        <authorList>
            <person name="Haridas S."/>
            <person name="Albert R."/>
            <person name="Binder M."/>
            <person name="Bloem J."/>
            <person name="Labutti K."/>
            <person name="Salamov A."/>
            <person name="Andreopoulos B."/>
            <person name="Baker S."/>
            <person name="Barry K."/>
            <person name="Bills G."/>
            <person name="Bluhm B."/>
            <person name="Cannon C."/>
            <person name="Castanera R."/>
            <person name="Culley D."/>
            <person name="Daum C."/>
            <person name="Ezra D."/>
            <person name="Gonzalez J."/>
            <person name="Henrissat B."/>
            <person name="Kuo A."/>
            <person name="Liang C."/>
            <person name="Lipzen A."/>
            <person name="Lutzoni F."/>
            <person name="Magnuson J."/>
            <person name="Mondo S."/>
            <person name="Nolan M."/>
            <person name="Ohm R."/>
            <person name="Pangilinan J."/>
            <person name="Park H.-J."/>
            <person name="Ramirez L."/>
            <person name="Alfaro M."/>
            <person name="Sun H."/>
            <person name="Tritt A."/>
            <person name="Yoshinaga Y."/>
            <person name="Zwiers L.-H."/>
            <person name="Turgeon B."/>
            <person name="Goodwin S."/>
            <person name="Spatafora J."/>
            <person name="Crous P."/>
            <person name="Grigoriev I."/>
        </authorList>
    </citation>
    <scope>NUCLEOTIDE SEQUENCE</scope>
    <source>
        <strain evidence="1">CBS 675.92</strain>
    </source>
</reference>
<dbReference type="PANTHER" id="PTHR46082">
    <property type="entry name" value="ATP/GTP-BINDING PROTEIN-RELATED"/>
    <property type="match status" value="1"/>
</dbReference>
<sequence>MSDIMNYTVGWICAIPTEYDAAIGKHYIVITIMPDGEYGTSSAASIVRDMLRSFPNIRVSLMVGISSGALSLKHNIYLGDIIYNFSKTMQDQSIFKRKPSLRKNYQRLDLSSDRLYQSTVTYSLKSEANCAEVCGNDPSKMILQPKRIKDEDNLTIYYGLIASGNQVIMNASIQDALIRERDVLCFEIEVAGLMNYFPCLVVRGICDYLDSHRDKEW</sequence>
<dbReference type="InterPro" id="IPR035994">
    <property type="entry name" value="Nucleoside_phosphorylase_sf"/>
</dbReference>
<dbReference type="InterPro" id="IPR053137">
    <property type="entry name" value="NLR-like"/>
</dbReference>
<gene>
    <name evidence="1" type="ORF">CC80DRAFT_515985</name>
</gene>
<name>A0A6A5TWY5_9PLEO</name>
<proteinExistence type="predicted"/>
<evidence type="ECO:0008006" key="3">
    <source>
        <dbReference type="Google" id="ProtNLM"/>
    </source>
</evidence>
<evidence type="ECO:0000313" key="2">
    <source>
        <dbReference type="Proteomes" id="UP000800035"/>
    </source>
</evidence>